<evidence type="ECO:0000313" key="2">
    <source>
        <dbReference type="EMBL" id="OWK04996.1"/>
    </source>
</evidence>
<dbReference type="Proteomes" id="UP000242450">
    <property type="component" value="Chromosome 20"/>
</dbReference>
<name>A0A212CG36_CEREH</name>
<comment type="caution">
    <text evidence="2">The sequence shown here is derived from an EMBL/GenBank/DDBJ whole genome shotgun (WGS) entry which is preliminary data.</text>
</comment>
<dbReference type="AlphaFoldDB" id="A0A212CG36"/>
<sequence length="110" mass="12029">MGARWQQNSGNGLGMDAHSQTSPWAPIPLGVSAAVVEKPCSQESRLVQSTSGHHAACSVPWLLRPLTQSDSPIVLLRDKHAIRKTLTALGLDHKPETIQLITRDMVRELM</sequence>
<organism evidence="2 3">
    <name type="scientific">Cervus elaphus hippelaphus</name>
    <name type="common">European red deer</name>
    <dbReference type="NCBI Taxonomy" id="46360"/>
    <lineage>
        <taxon>Eukaryota</taxon>
        <taxon>Metazoa</taxon>
        <taxon>Chordata</taxon>
        <taxon>Craniata</taxon>
        <taxon>Vertebrata</taxon>
        <taxon>Euteleostomi</taxon>
        <taxon>Mammalia</taxon>
        <taxon>Eutheria</taxon>
        <taxon>Laurasiatheria</taxon>
        <taxon>Artiodactyla</taxon>
        <taxon>Ruminantia</taxon>
        <taxon>Pecora</taxon>
        <taxon>Cervidae</taxon>
        <taxon>Cervinae</taxon>
        <taxon>Cervus</taxon>
    </lineage>
</organism>
<keyword evidence="3" id="KW-1185">Reference proteome</keyword>
<evidence type="ECO:0000256" key="1">
    <source>
        <dbReference type="SAM" id="MobiDB-lite"/>
    </source>
</evidence>
<reference evidence="2 3" key="1">
    <citation type="journal article" date="2018" name="Mol. Genet. Genomics">
        <title>The red deer Cervus elaphus genome CerEla1.0: sequencing, annotating, genes, and chromosomes.</title>
        <authorList>
            <person name="Bana N.A."/>
            <person name="Nyiri A."/>
            <person name="Nagy J."/>
            <person name="Frank K."/>
            <person name="Nagy T."/>
            <person name="Steger V."/>
            <person name="Schiller M."/>
            <person name="Lakatos P."/>
            <person name="Sugar L."/>
            <person name="Horn P."/>
            <person name="Barta E."/>
            <person name="Orosz L."/>
        </authorList>
    </citation>
    <scope>NUCLEOTIDE SEQUENCE [LARGE SCALE GENOMIC DNA]</scope>
    <source>
        <strain evidence="2">Hungarian</strain>
    </source>
</reference>
<evidence type="ECO:0000313" key="3">
    <source>
        <dbReference type="Proteomes" id="UP000242450"/>
    </source>
</evidence>
<dbReference type="OrthoDB" id="1902038at2759"/>
<gene>
    <name evidence="2" type="ORF">Celaphus_00001831</name>
</gene>
<feature type="compositionally biased region" description="Polar residues" evidence="1">
    <location>
        <begin position="1"/>
        <end position="10"/>
    </location>
</feature>
<dbReference type="EMBL" id="MKHE01000020">
    <property type="protein sequence ID" value="OWK04996.1"/>
    <property type="molecule type" value="Genomic_DNA"/>
</dbReference>
<proteinExistence type="predicted"/>
<accession>A0A212CG36</accession>
<protein>
    <submittedName>
        <fullName evidence="2">CFAP45</fullName>
    </submittedName>
</protein>
<feature type="region of interest" description="Disordered" evidence="1">
    <location>
        <begin position="1"/>
        <end position="21"/>
    </location>
</feature>